<dbReference type="EMBL" id="UYJE01009645">
    <property type="protein sequence ID" value="VDI75210.1"/>
    <property type="molecule type" value="Genomic_DNA"/>
</dbReference>
<keyword evidence="2" id="KW-1185">Reference proteome</keyword>
<gene>
    <name evidence="1" type="ORF">MGAL_10B085194</name>
</gene>
<dbReference type="Proteomes" id="UP000596742">
    <property type="component" value="Unassembled WGS sequence"/>
</dbReference>
<name>A0A8B6H6J4_MYTGA</name>
<accession>A0A8B6H6J4</accession>
<organism evidence="1 2">
    <name type="scientific">Mytilus galloprovincialis</name>
    <name type="common">Mediterranean mussel</name>
    <dbReference type="NCBI Taxonomy" id="29158"/>
    <lineage>
        <taxon>Eukaryota</taxon>
        <taxon>Metazoa</taxon>
        <taxon>Spiralia</taxon>
        <taxon>Lophotrochozoa</taxon>
        <taxon>Mollusca</taxon>
        <taxon>Bivalvia</taxon>
        <taxon>Autobranchia</taxon>
        <taxon>Pteriomorphia</taxon>
        <taxon>Mytilida</taxon>
        <taxon>Mytiloidea</taxon>
        <taxon>Mytilidae</taxon>
        <taxon>Mytilinae</taxon>
        <taxon>Mytilus</taxon>
    </lineage>
</organism>
<proteinExistence type="predicted"/>
<dbReference type="OrthoDB" id="5988746at2759"/>
<dbReference type="AlphaFoldDB" id="A0A8B6H6J4"/>
<reference evidence="1" key="1">
    <citation type="submission" date="2018-11" db="EMBL/GenBank/DDBJ databases">
        <authorList>
            <person name="Alioto T."/>
            <person name="Alioto T."/>
        </authorList>
    </citation>
    <scope>NUCLEOTIDE SEQUENCE</scope>
</reference>
<sequence>MSTLSQNGTWDNKDSIVFQCILELASANIARVCSTEDSGGDVAVSNHIIGSVLEVEQEKRCFDDLRRVSETTSNRQAGQIVDNINMRVTTQQQFAYKQDYFPIQDSSISKQARLLPPRPRTTFSTDLITNRSVLVSTHLKKDFRSLSVARMWWVWEGGNVVFIDGPEDPPVHGEGPPFHNFRSSSLKKEAVLSARCMDSYFRSF</sequence>
<evidence type="ECO:0000313" key="2">
    <source>
        <dbReference type="Proteomes" id="UP000596742"/>
    </source>
</evidence>
<evidence type="ECO:0000313" key="1">
    <source>
        <dbReference type="EMBL" id="VDI75210.1"/>
    </source>
</evidence>
<comment type="caution">
    <text evidence="1">The sequence shown here is derived from an EMBL/GenBank/DDBJ whole genome shotgun (WGS) entry which is preliminary data.</text>
</comment>
<protein>
    <submittedName>
        <fullName evidence="1">Uncharacterized protein</fullName>
    </submittedName>
</protein>